<name>A0A845GQH0_9BURK</name>
<dbReference type="Proteomes" id="UP000447355">
    <property type="component" value="Unassembled WGS sequence"/>
</dbReference>
<gene>
    <name evidence="1" type="ORF">GTP90_16295</name>
</gene>
<comment type="caution">
    <text evidence="1">The sequence shown here is derived from an EMBL/GenBank/DDBJ whole genome shotgun (WGS) entry which is preliminary data.</text>
</comment>
<dbReference type="EMBL" id="WWCX01000026">
    <property type="protein sequence ID" value="MYM95428.1"/>
    <property type="molecule type" value="Genomic_DNA"/>
</dbReference>
<reference evidence="1" key="1">
    <citation type="submission" date="2019-12" db="EMBL/GenBank/DDBJ databases">
        <title>Novel species isolated from a subtropical stream in China.</title>
        <authorList>
            <person name="Lu H."/>
        </authorList>
    </citation>
    <scope>NUCLEOTIDE SEQUENCE [LARGE SCALE GENOMIC DNA]</scope>
    <source>
        <strain evidence="1">FT81W</strain>
    </source>
</reference>
<protein>
    <recommendedName>
        <fullName evidence="3">FAD/NAD(P)-binding domain-containing protein</fullName>
    </recommendedName>
</protein>
<dbReference type="InterPro" id="IPR036188">
    <property type="entry name" value="FAD/NAD-bd_sf"/>
</dbReference>
<dbReference type="PRINTS" id="PR00368">
    <property type="entry name" value="FADPNR"/>
</dbReference>
<evidence type="ECO:0000313" key="2">
    <source>
        <dbReference type="Proteomes" id="UP000447355"/>
    </source>
</evidence>
<accession>A0A845GQH0</accession>
<sequence>MKKKKPVISKKFEEIDSLSLLAHKVASNVFDLSSGQVNVSIRDQMVRAQHLVSDLRRADPAAKSLLIVGMGVAGMNAALAACEAGFSTVCVVETAPRPFNMFREVTSRFVGPYMYEWPSPFHARQSYPSHYSTPWAAHGVSPLAWEASEPISAADLAIRLDQGLRAWWAVAKSKPYLVVGIGKKTVRDFVVKFASTEKLRAAQREAGGKKMDAKQQFTLATFGARAKLWHEVKQAAPPPFFEPDYVILAAGMGKEVLDIPNGPVPATPRFWSNDGLKAPTVPMQRVVVLGGGDGAIQDALRALTIHHHPASFIDQLEAMPAVRQALDNEKAALLSADRQLRQHSSWSLKPSGFAMADLACRQAARNLASNAAVKEQVLKALRKGTGEVILYVREATLGKAYMLNRFAIYLLAACVSRDCGRNDGGMGFVLQFDTEVKQGLPPGGARKKFALEVGAPNALVPSVEIVDEVDHTVVRFGIDADTIPGPQLLQLSADDRMYRERTTLKRVELPFVAMR</sequence>
<organism evidence="1 2">
    <name type="scientific">Duganella vulcania</name>
    <dbReference type="NCBI Taxonomy" id="2692166"/>
    <lineage>
        <taxon>Bacteria</taxon>
        <taxon>Pseudomonadati</taxon>
        <taxon>Pseudomonadota</taxon>
        <taxon>Betaproteobacteria</taxon>
        <taxon>Burkholderiales</taxon>
        <taxon>Oxalobacteraceae</taxon>
        <taxon>Telluria group</taxon>
        <taxon>Duganella</taxon>
    </lineage>
</organism>
<dbReference type="SUPFAM" id="SSF51905">
    <property type="entry name" value="FAD/NAD(P)-binding domain"/>
    <property type="match status" value="1"/>
</dbReference>
<dbReference type="AlphaFoldDB" id="A0A845GQH0"/>
<evidence type="ECO:0008006" key="3">
    <source>
        <dbReference type="Google" id="ProtNLM"/>
    </source>
</evidence>
<evidence type="ECO:0000313" key="1">
    <source>
        <dbReference type="EMBL" id="MYM95428.1"/>
    </source>
</evidence>
<dbReference type="RefSeq" id="WP_161084545.1">
    <property type="nucleotide sequence ID" value="NZ_WWCX01000026.1"/>
</dbReference>
<proteinExistence type="predicted"/>